<evidence type="ECO:0000256" key="4">
    <source>
        <dbReference type="SAM" id="Phobius"/>
    </source>
</evidence>
<accession>A7HLH9</accession>
<reference evidence="6 7" key="1">
    <citation type="submission" date="2007-07" db="EMBL/GenBank/DDBJ databases">
        <title>Complete sequence of Fervidobacterium nodosum Rt17-B1.</title>
        <authorList>
            <consortium name="US DOE Joint Genome Institute"/>
            <person name="Copeland A."/>
            <person name="Lucas S."/>
            <person name="Lapidus A."/>
            <person name="Barry K."/>
            <person name="Glavina del Rio T."/>
            <person name="Dalin E."/>
            <person name="Tice H."/>
            <person name="Pitluck S."/>
            <person name="Saunders E."/>
            <person name="Brettin T."/>
            <person name="Bruce D."/>
            <person name="Detter J.C."/>
            <person name="Han C."/>
            <person name="Schmutz J."/>
            <person name="Larimer F."/>
            <person name="Land M."/>
            <person name="Hauser L."/>
            <person name="Kyrpides N."/>
            <person name="Mikhailova N."/>
            <person name="Nelson K."/>
            <person name="Gogarten J.P."/>
            <person name="Noll K."/>
            <person name="Richardson P."/>
        </authorList>
    </citation>
    <scope>NUCLEOTIDE SEQUENCE [LARGE SCALE GENOMIC DNA]</scope>
    <source>
        <strain evidence="7">ATCC 35602 / DSM 5306 / Rt17-B1</strain>
    </source>
</reference>
<keyword evidence="4" id="KW-0812">Transmembrane</keyword>
<dbReference type="KEGG" id="fno:Fnod_0912"/>
<dbReference type="eggNOG" id="COG0840">
    <property type="taxonomic scope" value="Bacteria"/>
</dbReference>
<proteinExistence type="predicted"/>
<dbReference type="InterPro" id="IPR004089">
    <property type="entry name" value="MCPsignal_dom"/>
</dbReference>
<keyword evidence="4" id="KW-0472">Membrane</keyword>
<dbReference type="PANTHER" id="PTHR32089:SF114">
    <property type="entry name" value="METHYL-ACCEPTING CHEMOTAXIS PROTEIN MCPB"/>
    <property type="match status" value="1"/>
</dbReference>
<dbReference type="GO" id="GO:0016020">
    <property type="term" value="C:membrane"/>
    <property type="evidence" value="ECO:0007669"/>
    <property type="project" value="InterPro"/>
</dbReference>
<gene>
    <name evidence="6" type="ordered locus">Fnod_0912</name>
</gene>
<feature type="domain" description="Methyl-accepting transducer" evidence="5">
    <location>
        <begin position="193"/>
        <end position="406"/>
    </location>
</feature>
<dbReference type="HOGENOM" id="CLU_639046_0_0_0"/>
<dbReference type="RefSeq" id="WP_011994077.1">
    <property type="nucleotide sequence ID" value="NC_009718.1"/>
</dbReference>
<evidence type="ECO:0000256" key="1">
    <source>
        <dbReference type="ARBA" id="ARBA00023224"/>
    </source>
</evidence>
<evidence type="ECO:0000313" key="6">
    <source>
        <dbReference type="EMBL" id="ABS60762.1"/>
    </source>
</evidence>
<feature type="transmembrane region" description="Helical" evidence="4">
    <location>
        <begin position="157"/>
        <end position="179"/>
    </location>
</feature>
<sequence>MKLRMKLRTKYALIIALLIFATTLVFFSILISQVSKIIENITLKNFLNETKVFSEIKQYDFLLNFKPEFGYYYVLSTEGITLYHTDPTKIGIDVKTQVPGLLEYMKQEKSGVYSYLYQGVKRYVAFSYDGEKYFAHAAREDELFKDLKRLQSNIFKFLIPVMVIISIIIGYIFGGILIAPTKKQYYATNELLEKISDNIISTSTSTAEIKSMAQNTEEASMELDKSVEEFAAYFEESRAEVETTLDRIKDFTKTIEEITNAVTELTNMIESVGGFVEKITEISDNITVLAINASIETSKETIDRDGLSRIAEMIMELSNSTRSLAKESKNSLKDVDKVVTSTVLITEKISKELNNVRESLNLISQVVFASTQNTDKLSRISRNTHEAVEQLYAGVEQLEEAISQIKSEVEKFGQMFRDIKL</sequence>
<evidence type="ECO:0000313" key="7">
    <source>
        <dbReference type="Proteomes" id="UP000002415"/>
    </source>
</evidence>
<name>A7HLH9_FERNB</name>
<dbReference type="Gene3D" id="3.30.450.20">
    <property type="entry name" value="PAS domain"/>
    <property type="match status" value="1"/>
</dbReference>
<evidence type="ECO:0000259" key="5">
    <source>
        <dbReference type="PROSITE" id="PS50111"/>
    </source>
</evidence>
<dbReference type="SUPFAM" id="SSF58104">
    <property type="entry name" value="Methyl-accepting chemotaxis protein (MCP) signaling domain"/>
    <property type="match status" value="1"/>
</dbReference>
<dbReference type="EMBL" id="CP000771">
    <property type="protein sequence ID" value="ABS60762.1"/>
    <property type="molecule type" value="Genomic_DNA"/>
</dbReference>
<protein>
    <submittedName>
        <fullName evidence="6">Methyl-accepting chemotaxis sensory transducer</fullName>
    </submittedName>
</protein>
<dbReference type="PROSITE" id="PS50111">
    <property type="entry name" value="CHEMOTAXIS_TRANSDUC_2"/>
    <property type="match status" value="1"/>
</dbReference>
<organism evidence="6 7">
    <name type="scientific">Fervidobacterium nodosum (strain ATCC 35602 / DSM 5306 / Rt17-B1)</name>
    <dbReference type="NCBI Taxonomy" id="381764"/>
    <lineage>
        <taxon>Bacteria</taxon>
        <taxon>Thermotogati</taxon>
        <taxon>Thermotogota</taxon>
        <taxon>Thermotogae</taxon>
        <taxon>Thermotogales</taxon>
        <taxon>Fervidobacteriaceae</taxon>
        <taxon>Fervidobacterium</taxon>
    </lineage>
</organism>
<dbReference type="OrthoDB" id="44142at2"/>
<keyword evidence="4" id="KW-1133">Transmembrane helix</keyword>
<evidence type="ECO:0000256" key="3">
    <source>
        <dbReference type="SAM" id="Coils"/>
    </source>
</evidence>
<dbReference type="Gene3D" id="1.10.287.950">
    <property type="entry name" value="Methyl-accepting chemotaxis protein"/>
    <property type="match status" value="1"/>
</dbReference>
<keyword evidence="3" id="KW-0175">Coiled coil</keyword>
<dbReference type="Proteomes" id="UP000002415">
    <property type="component" value="Chromosome"/>
</dbReference>
<keyword evidence="7" id="KW-1185">Reference proteome</keyword>
<dbReference type="GO" id="GO:0007165">
    <property type="term" value="P:signal transduction"/>
    <property type="evidence" value="ECO:0007669"/>
    <property type="project" value="UniProtKB-KW"/>
</dbReference>
<reference evidence="6 7" key="2">
    <citation type="journal article" date="2009" name="Proc. Natl. Acad. Sci. U.S.A.">
        <title>On the chimeric nature, thermophilic origin, and phylogenetic placement of the Thermotogales.</title>
        <authorList>
            <person name="Zhaxybayeva O."/>
            <person name="Swithers K.S."/>
            <person name="Lapierre P."/>
            <person name="Fournier G.P."/>
            <person name="Bickhart D.M."/>
            <person name="DeBoy R.T."/>
            <person name="Nelson K.E."/>
            <person name="Nesbo C.L."/>
            <person name="Doolittle W.F."/>
            <person name="Gogarten J.P."/>
            <person name="Noll K.M."/>
        </authorList>
    </citation>
    <scope>NUCLEOTIDE SEQUENCE [LARGE SCALE GENOMIC DNA]</scope>
    <source>
        <strain evidence="7">ATCC 35602 / DSM 5306 / Rt17-B1</strain>
    </source>
</reference>
<keyword evidence="1 2" id="KW-0807">Transducer</keyword>
<dbReference type="PANTHER" id="PTHR32089">
    <property type="entry name" value="METHYL-ACCEPTING CHEMOTAXIS PROTEIN MCPB"/>
    <property type="match status" value="1"/>
</dbReference>
<dbReference type="STRING" id="381764.Fnod_0912"/>
<feature type="coiled-coil region" evidence="3">
    <location>
        <begin position="388"/>
        <end position="415"/>
    </location>
</feature>
<evidence type="ECO:0000256" key="2">
    <source>
        <dbReference type="PROSITE-ProRule" id="PRU00284"/>
    </source>
</evidence>
<dbReference type="AlphaFoldDB" id="A7HLH9"/>